<keyword evidence="2" id="KW-1185">Reference proteome</keyword>
<dbReference type="SUPFAM" id="SSF52266">
    <property type="entry name" value="SGNH hydrolase"/>
    <property type="match status" value="1"/>
</dbReference>
<comment type="caution">
    <text evidence="1">The sequence shown here is derived from an EMBL/GenBank/DDBJ whole genome shotgun (WGS) entry which is preliminary data.</text>
</comment>
<dbReference type="Gene3D" id="3.40.50.1110">
    <property type="entry name" value="SGNH hydrolase"/>
    <property type="match status" value="1"/>
</dbReference>
<protein>
    <recommendedName>
        <fullName evidence="3">SGNH/GDSL hydrolase family protein</fullName>
    </recommendedName>
</protein>
<name>A0ABP8VWQ7_9ACTN</name>
<dbReference type="RefSeq" id="WP_345262699.1">
    <property type="nucleotide sequence ID" value="NZ_BAABIM010000001.1"/>
</dbReference>
<reference evidence="2" key="1">
    <citation type="journal article" date="2019" name="Int. J. Syst. Evol. Microbiol.">
        <title>The Global Catalogue of Microorganisms (GCM) 10K type strain sequencing project: providing services to taxonomists for standard genome sequencing and annotation.</title>
        <authorList>
            <consortium name="The Broad Institute Genomics Platform"/>
            <consortium name="The Broad Institute Genome Sequencing Center for Infectious Disease"/>
            <person name="Wu L."/>
            <person name="Ma J."/>
        </authorList>
    </citation>
    <scope>NUCLEOTIDE SEQUENCE [LARGE SCALE GENOMIC DNA]</scope>
    <source>
        <strain evidence="2">JCM 18127</strain>
    </source>
</reference>
<evidence type="ECO:0000313" key="1">
    <source>
        <dbReference type="EMBL" id="GAA4672732.1"/>
    </source>
</evidence>
<evidence type="ECO:0008006" key="3">
    <source>
        <dbReference type="Google" id="ProtNLM"/>
    </source>
</evidence>
<evidence type="ECO:0000313" key="2">
    <source>
        <dbReference type="Proteomes" id="UP001500621"/>
    </source>
</evidence>
<gene>
    <name evidence="1" type="ORF">GCM10023226_07060</name>
</gene>
<proteinExistence type="predicted"/>
<dbReference type="Proteomes" id="UP001500621">
    <property type="component" value="Unassembled WGS sequence"/>
</dbReference>
<sequence>MTESATQGHRALASPVRVLTKGASTVNWISYMGGARHDVAYPRVLEGELTAAGWTAVVHDTSLAAEHPKEGLAGWPRDVVNFSPDAVVLHYGHMECIHLLLPRALQRHAQKINARPGPLRDPYRQRVVRPAWQLLARGQQRVAPHVPEQVFQRRARRAVLDLERLVDRALMVGGPLVLVMELTPPGANYESWFPGMGARMAEMNRLLRAMVERVGRPEVRFFETQRVIAPLTTTGVDVNPDGAHFTPAAHRLLGAALADEVAGWVAEQGHLAPATETLRSDAAHSGTFGAPPR</sequence>
<dbReference type="InterPro" id="IPR036514">
    <property type="entry name" value="SGNH_hydro_sf"/>
</dbReference>
<accession>A0ABP8VWQ7</accession>
<dbReference type="EMBL" id="BAABIM010000001">
    <property type="protein sequence ID" value="GAA4672732.1"/>
    <property type="molecule type" value="Genomic_DNA"/>
</dbReference>
<organism evidence="1 2">
    <name type="scientific">Nocardioides nanhaiensis</name>
    <dbReference type="NCBI Taxonomy" id="1476871"/>
    <lineage>
        <taxon>Bacteria</taxon>
        <taxon>Bacillati</taxon>
        <taxon>Actinomycetota</taxon>
        <taxon>Actinomycetes</taxon>
        <taxon>Propionibacteriales</taxon>
        <taxon>Nocardioidaceae</taxon>
        <taxon>Nocardioides</taxon>
    </lineage>
</organism>